<dbReference type="AlphaFoldDB" id="K5USI9"/>
<dbReference type="EMBL" id="JH930475">
    <property type="protein sequence ID" value="EKM52866.1"/>
    <property type="molecule type" value="Genomic_DNA"/>
</dbReference>
<reference evidence="2 3" key="1">
    <citation type="journal article" date="2012" name="BMC Genomics">
        <title>Comparative genomics of the white-rot fungi, Phanerochaete carnosa and P. chrysosporium, to elucidate the genetic basis of the distinct wood types they colonize.</title>
        <authorList>
            <person name="Suzuki H."/>
            <person name="MacDonald J."/>
            <person name="Syed K."/>
            <person name="Salamov A."/>
            <person name="Hori C."/>
            <person name="Aerts A."/>
            <person name="Henrissat B."/>
            <person name="Wiebenga A."/>
            <person name="vanKuyk P.A."/>
            <person name="Barry K."/>
            <person name="Lindquist E."/>
            <person name="LaButti K."/>
            <person name="Lapidus A."/>
            <person name="Lucas S."/>
            <person name="Coutinho P."/>
            <person name="Gong Y."/>
            <person name="Samejima M."/>
            <person name="Mahadevan R."/>
            <person name="Abou-Zaid M."/>
            <person name="de Vries R.P."/>
            <person name="Igarashi K."/>
            <person name="Yadav J.S."/>
            <person name="Grigoriev I.V."/>
            <person name="Master E.R."/>
        </authorList>
    </citation>
    <scope>NUCLEOTIDE SEQUENCE [LARGE SCALE GENOMIC DNA]</scope>
    <source>
        <strain evidence="2 3">HHB-10118-sp</strain>
    </source>
</reference>
<organism evidence="2 3">
    <name type="scientific">Phanerochaete carnosa (strain HHB-10118-sp)</name>
    <name type="common">White-rot fungus</name>
    <name type="synonym">Peniophora carnosa</name>
    <dbReference type="NCBI Taxonomy" id="650164"/>
    <lineage>
        <taxon>Eukaryota</taxon>
        <taxon>Fungi</taxon>
        <taxon>Dikarya</taxon>
        <taxon>Basidiomycota</taxon>
        <taxon>Agaricomycotina</taxon>
        <taxon>Agaricomycetes</taxon>
        <taxon>Polyporales</taxon>
        <taxon>Phanerochaetaceae</taxon>
        <taxon>Phanerochaete</taxon>
    </lineage>
</organism>
<protein>
    <submittedName>
        <fullName evidence="2">Uncharacterized protein</fullName>
    </submittedName>
</protein>
<evidence type="ECO:0000313" key="2">
    <source>
        <dbReference type="EMBL" id="EKM52866.1"/>
    </source>
</evidence>
<sequence>MLFAKISEISGQSKSITVEQILSAPTSISSGEETIPLTTAQRTEWVLDKYIRKEAVRPQELLHAARETGDIAGTSSATGQRAVKRSEDDAAGQAQGVAADQDEEQRDRGEE</sequence>
<feature type="region of interest" description="Disordered" evidence="1">
    <location>
        <begin position="65"/>
        <end position="111"/>
    </location>
</feature>
<proteinExistence type="predicted"/>
<dbReference type="GeneID" id="18918020"/>
<evidence type="ECO:0000313" key="3">
    <source>
        <dbReference type="Proteomes" id="UP000008370"/>
    </source>
</evidence>
<dbReference type="HOGENOM" id="CLU_2159310_0_0_1"/>
<accession>K5USI9</accession>
<keyword evidence="3" id="KW-1185">Reference proteome</keyword>
<gene>
    <name evidence="2" type="ORF">PHACADRAFT_261536</name>
</gene>
<dbReference type="RefSeq" id="XP_007399195.1">
    <property type="nucleotide sequence ID" value="XM_007399133.1"/>
</dbReference>
<dbReference type="InParanoid" id="K5USI9"/>
<evidence type="ECO:0000256" key="1">
    <source>
        <dbReference type="SAM" id="MobiDB-lite"/>
    </source>
</evidence>
<dbReference type="Proteomes" id="UP000008370">
    <property type="component" value="Unassembled WGS sequence"/>
</dbReference>
<name>K5USI9_PHACS</name>
<dbReference type="KEGG" id="pco:PHACADRAFT_261536"/>